<evidence type="ECO:0000256" key="4">
    <source>
        <dbReference type="ARBA" id="ARBA00022475"/>
    </source>
</evidence>
<name>A0ABV3QX49_9HYPH</name>
<comment type="subcellular location">
    <subcellularLocation>
        <location evidence="1">Cell membrane</location>
        <topology evidence="1">Multi-pass membrane protein</topology>
    </subcellularLocation>
</comment>
<feature type="transmembrane region" description="Helical" evidence="8">
    <location>
        <begin position="219"/>
        <end position="237"/>
    </location>
</feature>
<evidence type="ECO:0000256" key="8">
    <source>
        <dbReference type="SAM" id="Phobius"/>
    </source>
</evidence>
<keyword evidence="6 8" id="KW-1133">Transmembrane helix</keyword>
<comment type="caution">
    <text evidence="9">The sequence shown here is derived from an EMBL/GenBank/DDBJ whole genome shotgun (WGS) entry which is preliminary data.</text>
</comment>
<keyword evidence="4" id="KW-1003">Cell membrane</keyword>
<evidence type="ECO:0000313" key="10">
    <source>
        <dbReference type="Proteomes" id="UP001556196"/>
    </source>
</evidence>
<feature type="transmembrane region" description="Helical" evidence="8">
    <location>
        <begin position="196"/>
        <end position="213"/>
    </location>
</feature>
<dbReference type="PANTHER" id="PTHR34979">
    <property type="entry name" value="INNER MEMBRANE PROTEIN YGAZ"/>
    <property type="match status" value="1"/>
</dbReference>
<keyword evidence="3" id="KW-0813">Transport</keyword>
<dbReference type="Pfam" id="PF03591">
    <property type="entry name" value="AzlC"/>
    <property type="match status" value="1"/>
</dbReference>
<feature type="transmembrane region" description="Helical" evidence="8">
    <location>
        <begin position="171"/>
        <end position="189"/>
    </location>
</feature>
<evidence type="ECO:0000256" key="3">
    <source>
        <dbReference type="ARBA" id="ARBA00022448"/>
    </source>
</evidence>
<evidence type="ECO:0000256" key="7">
    <source>
        <dbReference type="ARBA" id="ARBA00023136"/>
    </source>
</evidence>
<evidence type="ECO:0000256" key="5">
    <source>
        <dbReference type="ARBA" id="ARBA00022692"/>
    </source>
</evidence>
<dbReference type="Proteomes" id="UP001556196">
    <property type="component" value="Unassembled WGS sequence"/>
</dbReference>
<keyword evidence="10" id="KW-1185">Reference proteome</keyword>
<evidence type="ECO:0000256" key="6">
    <source>
        <dbReference type="ARBA" id="ARBA00022989"/>
    </source>
</evidence>
<evidence type="ECO:0000256" key="2">
    <source>
        <dbReference type="ARBA" id="ARBA00010735"/>
    </source>
</evidence>
<proteinExistence type="inferred from homology"/>
<protein>
    <submittedName>
        <fullName evidence="9">AzlC family ABC transporter permease</fullName>
    </submittedName>
</protein>
<gene>
    <name evidence="9" type="ORF">ABUE31_02840</name>
</gene>
<accession>A0ABV3QX49</accession>
<comment type="similarity">
    <text evidence="2">Belongs to the AzlC family.</text>
</comment>
<evidence type="ECO:0000256" key="1">
    <source>
        <dbReference type="ARBA" id="ARBA00004651"/>
    </source>
</evidence>
<keyword evidence="5 8" id="KW-0812">Transmembrane</keyword>
<dbReference type="EMBL" id="JBFOCI010000001">
    <property type="protein sequence ID" value="MEW9804922.1"/>
    <property type="molecule type" value="Genomic_DNA"/>
</dbReference>
<feature type="transmembrane region" description="Helical" evidence="8">
    <location>
        <begin position="78"/>
        <end position="96"/>
    </location>
</feature>
<dbReference type="InterPro" id="IPR011606">
    <property type="entry name" value="Brnchd-chn_aa_trnsp_permease"/>
</dbReference>
<dbReference type="PANTHER" id="PTHR34979:SF1">
    <property type="entry name" value="INNER MEMBRANE PROTEIN YGAZ"/>
    <property type="match status" value="1"/>
</dbReference>
<sequence>MSADAFHDRSMTISTARSFVEGMKSAIPVVVAAAPFGLLFGALAVENGLSVADATLMSAAIYGGASQMVGIELFGQHIAPWLVVLSIVAVNFRHVLYSAAIGPRIDHWPAYQQALGFFLLTDPQYAETERRAESGRRVSFAWYMGMGIAIYVPWLAESAIGAMFGKLVPDPRALGIDFLLPIYFLGMVMGFRKRPYWLPIVATSAVASIAAHYTIGSPWHVSVGAVAGIALAAILPVKAAEDSADAP</sequence>
<feature type="transmembrane region" description="Helical" evidence="8">
    <location>
        <begin position="140"/>
        <end position="165"/>
    </location>
</feature>
<organism evidence="9 10">
    <name type="scientific">Mesorhizobium marinum</name>
    <dbReference type="NCBI Taxonomy" id="3228790"/>
    <lineage>
        <taxon>Bacteria</taxon>
        <taxon>Pseudomonadati</taxon>
        <taxon>Pseudomonadota</taxon>
        <taxon>Alphaproteobacteria</taxon>
        <taxon>Hyphomicrobiales</taxon>
        <taxon>Phyllobacteriaceae</taxon>
        <taxon>Mesorhizobium</taxon>
    </lineage>
</organism>
<evidence type="ECO:0000313" key="9">
    <source>
        <dbReference type="EMBL" id="MEW9804922.1"/>
    </source>
</evidence>
<reference evidence="9 10" key="1">
    <citation type="submission" date="2024-06" db="EMBL/GenBank/DDBJ databases">
        <authorList>
            <person name="Tuo L."/>
        </authorList>
    </citation>
    <scope>NUCLEOTIDE SEQUENCE [LARGE SCALE GENOMIC DNA]</scope>
    <source>
        <strain evidence="9 10">ZMM04-5</strain>
    </source>
</reference>
<keyword evidence="7 8" id="KW-0472">Membrane</keyword>